<feature type="transmembrane region" description="Helical" evidence="1">
    <location>
        <begin position="388"/>
        <end position="409"/>
    </location>
</feature>
<accession>A0A1I7XUB4</accession>
<sequence length="485" mass="55803">MTRRRKNRLDQRYDEDPDPELGLEDWIDGGETDIEIFEEGENMIYKRIVGGCVLLLLGIFAFVWGFSASAEFTYKPVQFDKFSYSRWLNYYKIFISRYIFAFLRFIYFCCTVLLLRIHFFGDDTWLRLFPNMFEKHDGVTSFYVNDYTEVSKSHMHINLFMLSVFTIFRMQFRSFGLFSALVSIYYCSIDLPCVLLCPGVEGGLWMQVNFTIEFKLTNFKILAFSIVNTSPEYFIKNVFPLTSTIVCSVIMFWIIRPIKSRDSYYRLRSLFIAVAGLLLIVRALLATLDSQSYGIELNTKILFILFLLCFSSPSCAAILYLFYLIKVETLPIVLICFEMGLLMRVFSSSHYPLAILCQAAFFYQGNSSGLATIDIAVGYQGLSYYEPLIVGLQVIVNLYAGPIALLLGYQFRSGPSSVLFMPYSLIHVRTLLLAVSMLSLFFFSDHIFAYSVFAPKVMCEILHAVVVTVLSCIHFTCSFLSGLRR</sequence>
<feature type="transmembrane region" description="Helical" evidence="1">
    <location>
        <begin position="267"/>
        <end position="288"/>
    </location>
</feature>
<dbReference type="GO" id="GO:0051267">
    <property type="term" value="F:CP2 mannose-ethanolamine phosphotransferase activity"/>
    <property type="evidence" value="ECO:0007669"/>
    <property type="project" value="TreeGrafter"/>
</dbReference>
<reference evidence="4" key="1">
    <citation type="submission" date="2016-11" db="UniProtKB">
        <authorList>
            <consortium name="WormBaseParasite"/>
        </authorList>
    </citation>
    <scope>IDENTIFICATION</scope>
</reference>
<dbReference type="GO" id="GO:0005789">
    <property type="term" value="C:endoplasmic reticulum membrane"/>
    <property type="evidence" value="ECO:0007669"/>
    <property type="project" value="TreeGrafter"/>
</dbReference>
<dbReference type="Proteomes" id="UP000095283">
    <property type="component" value="Unplaced"/>
</dbReference>
<dbReference type="WBParaSite" id="Hba_21078">
    <property type="protein sequence ID" value="Hba_21078"/>
    <property type="gene ID" value="Hba_21078"/>
</dbReference>
<feature type="transmembrane region" description="Helical" evidence="1">
    <location>
        <begin position="238"/>
        <end position="255"/>
    </location>
</feature>
<feature type="transmembrane region" description="Helical" evidence="1">
    <location>
        <begin position="430"/>
        <end position="449"/>
    </location>
</feature>
<evidence type="ECO:0000259" key="2">
    <source>
        <dbReference type="Pfam" id="PF19316"/>
    </source>
</evidence>
<dbReference type="InterPro" id="IPR039527">
    <property type="entry name" value="PIGG/GPI7"/>
</dbReference>
<feature type="transmembrane region" description="Helical" evidence="1">
    <location>
        <begin position="300"/>
        <end position="322"/>
    </location>
</feature>
<feature type="transmembrane region" description="Helical" evidence="1">
    <location>
        <begin position="329"/>
        <end position="346"/>
    </location>
</feature>
<evidence type="ECO:0000313" key="3">
    <source>
        <dbReference type="Proteomes" id="UP000095283"/>
    </source>
</evidence>
<feature type="transmembrane region" description="Helical" evidence="1">
    <location>
        <begin position="48"/>
        <end position="70"/>
    </location>
</feature>
<feature type="transmembrane region" description="Helical" evidence="1">
    <location>
        <begin position="90"/>
        <end position="115"/>
    </location>
</feature>
<dbReference type="AlphaFoldDB" id="A0A1I7XUB4"/>
<keyword evidence="1" id="KW-0472">Membrane</keyword>
<evidence type="ECO:0000256" key="1">
    <source>
        <dbReference type="SAM" id="Phobius"/>
    </source>
</evidence>
<organism evidence="3 4">
    <name type="scientific">Heterorhabditis bacteriophora</name>
    <name type="common">Entomopathogenic nematode worm</name>
    <dbReference type="NCBI Taxonomy" id="37862"/>
    <lineage>
        <taxon>Eukaryota</taxon>
        <taxon>Metazoa</taxon>
        <taxon>Ecdysozoa</taxon>
        <taxon>Nematoda</taxon>
        <taxon>Chromadorea</taxon>
        <taxon>Rhabditida</taxon>
        <taxon>Rhabditina</taxon>
        <taxon>Rhabditomorpha</taxon>
        <taxon>Strongyloidea</taxon>
        <taxon>Heterorhabditidae</taxon>
        <taxon>Heterorhabditis</taxon>
    </lineage>
</organism>
<dbReference type="InterPro" id="IPR045687">
    <property type="entry name" value="PIGG/GPI7_C"/>
</dbReference>
<dbReference type="GO" id="GO:0006506">
    <property type="term" value="P:GPI anchor biosynthetic process"/>
    <property type="evidence" value="ECO:0007669"/>
    <property type="project" value="InterPro"/>
</dbReference>
<protein>
    <submittedName>
        <fullName evidence="4">PIGO_PIGG domain-containing protein</fullName>
    </submittedName>
</protein>
<keyword evidence="3" id="KW-1185">Reference proteome</keyword>
<proteinExistence type="predicted"/>
<dbReference type="PANTHER" id="PTHR23072">
    <property type="entry name" value="PHOSPHATIDYLINOSITOL GLYCAN-RELATED"/>
    <property type="match status" value="1"/>
</dbReference>
<evidence type="ECO:0000313" key="4">
    <source>
        <dbReference type="WBParaSite" id="Hba_21078"/>
    </source>
</evidence>
<keyword evidence="1" id="KW-0812">Transmembrane</keyword>
<feature type="domain" description="GPI ethanolamine phosphate transferase 2 C-terminal" evidence="2">
    <location>
        <begin position="266"/>
        <end position="466"/>
    </location>
</feature>
<name>A0A1I7XUB4_HETBA</name>
<feature type="transmembrane region" description="Helical" evidence="1">
    <location>
        <begin position="159"/>
        <end position="186"/>
    </location>
</feature>
<dbReference type="PANTHER" id="PTHR23072:SF0">
    <property type="entry name" value="GPI ETHANOLAMINE PHOSPHATE TRANSFERASE 2"/>
    <property type="match status" value="1"/>
</dbReference>
<keyword evidence="1" id="KW-1133">Transmembrane helix</keyword>
<dbReference type="Pfam" id="PF19316">
    <property type="entry name" value="PIGO_PIGG"/>
    <property type="match status" value="1"/>
</dbReference>
<feature type="transmembrane region" description="Helical" evidence="1">
    <location>
        <begin position="461"/>
        <end position="483"/>
    </location>
</feature>